<organism evidence="1 2">
    <name type="scientific">Lentinula aff. lateritia</name>
    <dbReference type="NCBI Taxonomy" id="2804960"/>
    <lineage>
        <taxon>Eukaryota</taxon>
        <taxon>Fungi</taxon>
        <taxon>Dikarya</taxon>
        <taxon>Basidiomycota</taxon>
        <taxon>Agaricomycotina</taxon>
        <taxon>Agaricomycetes</taxon>
        <taxon>Agaricomycetidae</taxon>
        <taxon>Agaricales</taxon>
        <taxon>Marasmiineae</taxon>
        <taxon>Omphalotaceae</taxon>
        <taxon>Lentinula</taxon>
    </lineage>
</organism>
<evidence type="ECO:0000313" key="2">
    <source>
        <dbReference type="Proteomes" id="UP001163835"/>
    </source>
</evidence>
<name>A0ACC1TS79_9AGAR</name>
<evidence type="ECO:0000313" key="1">
    <source>
        <dbReference type="EMBL" id="KAJ3807589.1"/>
    </source>
</evidence>
<reference evidence="1" key="1">
    <citation type="submission" date="2022-09" db="EMBL/GenBank/DDBJ databases">
        <title>A Global Phylogenomic Analysis of the Shiitake Genus Lentinula.</title>
        <authorList>
            <consortium name="DOE Joint Genome Institute"/>
            <person name="Sierra-Patev S."/>
            <person name="Min B."/>
            <person name="Naranjo-Ortiz M."/>
            <person name="Looney B."/>
            <person name="Konkel Z."/>
            <person name="Slot J.C."/>
            <person name="Sakamoto Y."/>
            <person name="Steenwyk J.L."/>
            <person name="Rokas A."/>
            <person name="Carro J."/>
            <person name="Camarero S."/>
            <person name="Ferreira P."/>
            <person name="Molpeceres G."/>
            <person name="Ruiz-Duenas F.J."/>
            <person name="Serrano A."/>
            <person name="Henrissat B."/>
            <person name="Drula E."/>
            <person name="Hughes K.W."/>
            <person name="Mata J.L."/>
            <person name="Ishikawa N.K."/>
            <person name="Vargas-Isla R."/>
            <person name="Ushijima S."/>
            <person name="Smith C.A."/>
            <person name="Ahrendt S."/>
            <person name="Andreopoulos W."/>
            <person name="He G."/>
            <person name="Labutti K."/>
            <person name="Lipzen A."/>
            <person name="Ng V."/>
            <person name="Riley R."/>
            <person name="Sandor L."/>
            <person name="Barry K."/>
            <person name="Martinez A.T."/>
            <person name="Xiao Y."/>
            <person name="Gibbons J.G."/>
            <person name="Terashima K."/>
            <person name="Grigoriev I.V."/>
            <person name="Hibbett D.S."/>
        </authorList>
    </citation>
    <scope>NUCLEOTIDE SEQUENCE</scope>
    <source>
        <strain evidence="1">TMI1499</strain>
    </source>
</reference>
<dbReference type="EMBL" id="MU795292">
    <property type="protein sequence ID" value="KAJ3807589.1"/>
    <property type="molecule type" value="Genomic_DNA"/>
</dbReference>
<dbReference type="Proteomes" id="UP001163835">
    <property type="component" value="Unassembled WGS sequence"/>
</dbReference>
<accession>A0ACC1TS79</accession>
<feature type="non-terminal residue" evidence="1">
    <location>
        <position position="104"/>
    </location>
</feature>
<protein>
    <submittedName>
        <fullName evidence="1">Uncharacterized protein</fullName>
    </submittedName>
</protein>
<sequence>GVLRAGMTAFPISPRFSPDIIAHLISVVKPSHILVNTERLPLIDQIMALSKYRPGVLQMPEYSTIFSEGSYSIPEIHSRPMDATALIIHSSGSTSLYPKTIEWT</sequence>
<keyword evidence="2" id="KW-1185">Reference proteome</keyword>
<gene>
    <name evidence="1" type="ORF">F5876DRAFT_13000</name>
</gene>
<comment type="caution">
    <text evidence="1">The sequence shown here is derived from an EMBL/GenBank/DDBJ whole genome shotgun (WGS) entry which is preliminary data.</text>
</comment>
<feature type="non-terminal residue" evidence="1">
    <location>
        <position position="1"/>
    </location>
</feature>
<proteinExistence type="predicted"/>